<gene>
    <name evidence="2" type="ORF">RUN39_v1_50020</name>
</gene>
<feature type="region of interest" description="Disordered" evidence="1">
    <location>
        <begin position="1"/>
        <end position="24"/>
    </location>
</feature>
<sequence>MAARISWANSGGTRSSASIDSTHSPVARSRARFFWGPKPGQGPSSSMTLAPRARAMSRVASVLPESSTITSSASCASESMQSPMLAASLRVRMVAVSLPGISEKPWEEGAVGVVDTAPRGASGGRRGRLYNTRRFDLVVAVTPARVRRCGAAAARTARAGVYRYPAGIRRAHRPAAYFSVYVFHPIADLEQPRAAQAVRAEHPRPFGA</sequence>
<organism evidence="2">
    <name type="scientific">Ralstonia solanacearum</name>
    <name type="common">Pseudomonas solanacearum</name>
    <dbReference type="NCBI Taxonomy" id="305"/>
    <lineage>
        <taxon>Bacteria</taxon>
        <taxon>Pseudomonadati</taxon>
        <taxon>Pseudomonadota</taxon>
        <taxon>Betaproteobacteria</taxon>
        <taxon>Burkholderiales</taxon>
        <taxon>Burkholderiaceae</taxon>
        <taxon>Ralstonia</taxon>
        <taxon>Ralstonia solanacearum species complex</taxon>
    </lineage>
</organism>
<accession>A0A0S4TLP1</accession>
<protein>
    <submittedName>
        <fullName evidence="2">Uncharacterized protein</fullName>
    </submittedName>
</protein>
<proteinExistence type="predicted"/>
<evidence type="ECO:0000256" key="1">
    <source>
        <dbReference type="SAM" id="MobiDB-lite"/>
    </source>
</evidence>
<reference evidence="2" key="1">
    <citation type="submission" date="2015-10" db="EMBL/GenBank/DDBJ databases">
        <authorList>
            <person name="Gilbert D.G."/>
        </authorList>
    </citation>
    <scope>NUCLEOTIDE SEQUENCE</scope>
    <source>
        <strain evidence="2">Phyl III-seqv23</strain>
    </source>
</reference>
<feature type="compositionally biased region" description="Polar residues" evidence="1">
    <location>
        <begin position="7"/>
        <end position="24"/>
    </location>
</feature>
<evidence type="ECO:0000313" key="2">
    <source>
        <dbReference type="EMBL" id="CUV10948.1"/>
    </source>
</evidence>
<dbReference type="AlphaFoldDB" id="A0A0S4TLP1"/>
<dbReference type="EMBL" id="LN899819">
    <property type="protein sequence ID" value="CUV10948.1"/>
    <property type="molecule type" value="Genomic_DNA"/>
</dbReference>
<name>A0A0S4TLP1_RALSL</name>